<feature type="compositionally biased region" description="Polar residues" evidence="1">
    <location>
        <begin position="189"/>
        <end position="200"/>
    </location>
</feature>
<name>A0ABU6TWF2_9FABA</name>
<evidence type="ECO:0000256" key="1">
    <source>
        <dbReference type="SAM" id="MobiDB-lite"/>
    </source>
</evidence>
<evidence type="ECO:0000313" key="2">
    <source>
        <dbReference type="EMBL" id="MED6152824.1"/>
    </source>
</evidence>
<dbReference type="Proteomes" id="UP001341840">
    <property type="component" value="Unassembled WGS sequence"/>
</dbReference>
<comment type="caution">
    <text evidence="2">The sequence shown here is derived from an EMBL/GenBank/DDBJ whole genome shotgun (WGS) entry which is preliminary data.</text>
</comment>
<proteinExistence type="predicted"/>
<keyword evidence="3" id="KW-1185">Reference proteome</keyword>
<feature type="compositionally biased region" description="Basic and acidic residues" evidence="1">
    <location>
        <begin position="112"/>
        <end position="123"/>
    </location>
</feature>
<evidence type="ECO:0000313" key="3">
    <source>
        <dbReference type="Proteomes" id="UP001341840"/>
    </source>
</evidence>
<reference evidence="2 3" key="1">
    <citation type="journal article" date="2023" name="Plants (Basel)">
        <title>Bridging the Gap: Combining Genomics and Transcriptomics Approaches to Understand Stylosanthes scabra, an Orphan Legume from the Brazilian Caatinga.</title>
        <authorList>
            <person name="Ferreira-Neto J.R.C."/>
            <person name="da Silva M.D."/>
            <person name="Binneck E."/>
            <person name="de Melo N.F."/>
            <person name="da Silva R.H."/>
            <person name="de Melo A.L.T.M."/>
            <person name="Pandolfi V."/>
            <person name="Bustamante F.O."/>
            <person name="Brasileiro-Vidal A.C."/>
            <person name="Benko-Iseppon A.M."/>
        </authorList>
    </citation>
    <scope>NUCLEOTIDE SEQUENCE [LARGE SCALE GENOMIC DNA]</scope>
    <source>
        <tissue evidence="2">Leaves</tissue>
    </source>
</reference>
<dbReference type="EMBL" id="JASCZI010092829">
    <property type="protein sequence ID" value="MED6152824.1"/>
    <property type="molecule type" value="Genomic_DNA"/>
</dbReference>
<feature type="compositionally biased region" description="Polar residues" evidence="1">
    <location>
        <begin position="126"/>
        <end position="142"/>
    </location>
</feature>
<protein>
    <submittedName>
        <fullName evidence="2">Uncharacterized protein</fullName>
    </submittedName>
</protein>
<organism evidence="2 3">
    <name type="scientific">Stylosanthes scabra</name>
    <dbReference type="NCBI Taxonomy" id="79078"/>
    <lineage>
        <taxon>Eukaryota</taxon>
        <taxon>Viridiplantae</taxon>
        <taxon>Streptophyta</taxon>
        <taxon>Embryophyta</taxon>
        <taxon>Tracheophyta</taxon>
        <taxon>Spermatophyta</taxon>
        <taxon>Magnoliopsida</taxon>
        <taxon>eudicotyledons</taxon>
        <taxon>Gunneridae</taxon>
        <taxon>Pentapetalae</taxon>
        <taxon>rosids</taxon>
        <taxon>fabids</taxon>
        <taxon>Fabales</taxon>
        <taxon>Fabaceae</taxon>
        <taxon>Papilionoideae</taxon>
        <taxon>50 kb inversion clade</taxon>
        <taxon>dalbergioids sensu lato</taxon>
        <taxon>Dalbergieae</taxon>
        <taxon>Pterocarpus clade</taxon>
        <taxon>Stylosanthes</taxon>
    </lineage>
</organism>
<feature type="non-terminal residue" evidence="2">
    <location>
        <position position="1"/>
    </location>
</feature>
<accession>A0ABU6TWF2</accession>
<feature type="compositionally biased region" description="Basic and acidic residues" evidence="1">
    <location>
        <begin position="177"/>
        <end position="187"/>
    </location>
</feature>
<feature type="region of interest" description="Disordered" evidence="1">
    <location>
        <begin position="97"/>
        <end position="153"/>
    </location>
</feature>
<sequence length="200" mass="21712">VENKALARPHPPGGAAARSENVILLATGATAPPRPFSVAPARLAHPCDGPGASVSLATFGQSYQVAWCHRAPGAPLMARPHASRTRAMALAHPRGELGHIRPKLPSSMAPARPRDGMSHRGKDIATGTSTPSRVRTSKNSNRGRGEGFPSNRFDHQLHYDRWKGLENRQIVHERIIRLDGDEERIFRSNDPQQSTPSPSL</sequence>
<gene>
    <name evidence="2" type="ORF">PIB30_095711</name>
</gene>
<feature type="region of interest" description="Disordered" evidence="1">
    <location>
        <begin position="177"/>
        <end position="200"/>
    </location>
</feature>